<dbReference type="EC" id="2.7.1.2" evidence="3"/>
<dbReference type="GO" id="GO:0005536">
    <property type="term" value="F:D-glucose binding"/>
    <property type="evidence" value="ECO:0007669"/>
    <property type="project" value="InterPro"/>
</dbReference>
<dbReference type="GO" id="GO:0006096">
    <property type="term" value="P:glycolytic process"/>
    <property type="evidence" value="ECO:0007669"/>
    <property type="project" value="UniProtKB-UniRule"/>
</dbReference>
<dbReference type="GO" id="GO:0005524">
    <property type="term" value="F:ATP binding"/>
    <property type="evidence" value="ECO:0007669"/>
    <property type="project" value="UniProtKB-UniRule"/>
</dbReference>
<gene>
    <name evidence="3 5" type="primary">glk</name>
    <name evidence="5" type="ordered locus">PHZ_c3251</name>
</gene>
<evidence type="ECO:0000256" key="2">
    <source>
        <dbReference type="ARBA" id="ARBA00022777"/>
    </source>
</evidence>
<dbReference type="PANTHER" id="PTHR47690">
    <property type="entry name" value="GLUCOKINASE"/>
    <property type="match status" value="1"/>
</dbReference>
<feature type="binding site" evidence="3">
    <location>
        <begin position="10"/>
        <end position="15"/>
    </location>
    <ligand>
        <name>ATP</name>
        <dbReference type="ChEBI" id="CHEBI:30616"/>
    </ligand>
</feature>
<name>B4RAR2_PHEZH</name>
<evidence type="ECO:0000313" key="5">
    <source>
        <dbReference type="EMBL" id="ACG79660.1"/>
    </source>
</evidence>
<dbReference type="InterPro" id="IPR043129">
    <property type="entry name" value="ATPase_NBD"/>
</dbReference>
<dbReference type="InterPro" id="IPR003836">
    <property type="entry name" value="Glucokinase"/>
</dbReference>
<dbReference type="PANTHER" id="PTHR47690:SF1">
    <property type="entry name" value="GLUCOKINASE"/>
    <property type="match status" value="1"/>
</dbReference>
<protein>
    <recommendedName>
        <fullName evidence="3">Glucokinase</fullName>
        <ecNumber evidence="3">2.7.1.2</ecNumber>
    </recommendedName>
    <alternativeName>
        <fullName evidence="3">Glucose kinase</fullName>
    </alternativeName>
</protein>
<comment type="catalytic activity">
    <reaction evidence="3">
        <text>D-glucose + ATP = D-glucose 6-phosphate + ADP + H(+)</text>
        <dbReference type="Rhea" id="RHEA:17825"/>
        <dbReference type="ChEBI" id="CHEBI:4167"/>
        <dbReference type="ChEBI" id="CHEBI:15378"/>
        <dbReference type="ChEBI" id="CHEBI:30616"/>
        <dbReference type="ChEBI" id="CHEBI:61548"/>
        <dbReference type="ChEBI" id="CHEBI:456216"/>
        <dbReference type="EC" id="2.7.1.2"/>
    </reaction>
</comment>
<reference evidence="5 6" key="1">
    <citation type="journal article" date="2008" name="BMC Genomics">
        <title>Complete genome of Phenylobacterium zucineum - a novel facultative intracellular bacterium isolated from human erythroleukemia cell line K562.</title>
        <authorList>
            <person name="Luo Y."/>
            <person name="Xu X."/>
            <person name="Ding Z."/>
            <person name="Liu Z."/>
            <person name="Zhang B."/>
            <person name="Yan Z."/>
            <person name="Sun J."/>
            <person name="Hu S."/>
            <person name="Hu X."/>
        </authorList>
    </citation>
    <scope>NUCLEOTIDE SEQUENCE [LARGE SCALE GENOMIC DNA]</scope>
    <source>
        <strain evidence="5 6">HLK1</strain>
    </source>
</reference>
<keyword evidence="3" id="KW-0547">Nucleotide-binding</keyword>
<organism evidence="5 6">
    <name type="scientific">Phenylobacterium zucineum (strain HLK1)</name>
    <dbReference type="NCBI Taxonomy" id="450851"/>
    <lineage>
        <taxon>Bacteria</taxon>
        <taxon>Pseudomonadati</taxon>
        <taxon>Pseudomonadota</taxon>
        <taxon>Alphaproteobacteria</taxon>
        <taxon>Caulobacterales</taxon>
        <taxon>Caulobacteraceae</taxon>
        <taxon>Phenylobacterium</taxon>
    </lineage>
</organism>
<sequence length="323" mass="34267">MKPQYAGLVGDVGGTHARFALVDVEGRIRNPRTFESREYGSLTDIVAEYIQTTAGKRRPPRAVIAVAGPVLDGEIEFTNLDWHVTEGDLLAHFEFEAVKLINDFAAQALACPRLDAGDLRAIGPDLGRGAYDCPVVVLGAGTGFGVAGVARSERGDVAVATEGGHAAFAPTDEIEVELWRRLKARYGRVSIERLLSGQGLFDIYQGLADIEGRPAPLADPPAVMTEGLAGDPLAGAALDRFAGILGSVAGDLALSFGARGGVYVSGGIAPRMADRLAAGPFRARFEDKGRLSDYVRGVPTYLVLHPYPAIVGAARELEQMERL</sequence>
<dbReference type="InterPro" id="IPR049874">
    <property type="entry name" value="ROK_cs"/>
</dbReference>
<keyword evidence="1 3" id="KW-0808">Transferase</keyword>
<dbReference type="eggNOG" id="COG0837">
    <property type="taxonomic scope" value="Bacteria"/>
</dbReference>
<dbReference type="GO" id="GO:0005829">
    <property type="term" value="C:cytosol"/>
    <property type="evidence" value="ECO:0007669"/>
    <property type="project" value="TreeGrafter"/>
</dbReference>
<dbReference type="InterPro" id="IPR050201">
    <property type="entry name" value="Bacterial_glucokinase"/>
</dbReference>
<keyword evidence="3" id="KW-0067">ATP-binding</keyword>
<dbReference type="Pfam" id="PF02685">
    <property type="entry name" value="Glucokinase"/>
    <property type="match status" value="1"/>
</dbReference>
<dbReference type="STRING" id="450851.PHZ_c3251"/>
<dbReference type="HAMAP" id="MF_00524">
    <property type="entry name" value="Glucokinase"/>
    <property type="match status" value="1"/>
</dbReference>
<dbReference type="HOGENOM" id="CLU_042582_1_0_5"/>
<dbReference type="PROSITE" id="PS01125">
    <property type="entry name" value="ROK"/>
    <property type="match status" value="1"/>
</dbReference>
<evidence type="ECO:0000256" key="4">
    <source>
        <dbReference type="RuleBase" id="RU004046"/>
    </source>
</evidence>
<dbReference type="GO" id="GO:0004340">
    <property type="term" value="F:glucokinase activity"/>
    <property type="evidence" value="ECO:0007669"/>
    <property type="project" value="UniProtKB-UniRule"/>
</dbReference>
<comment type="subcellular location">
    <subcellularLocation>
        <location evidence="3">Cytoplasm</location>
    </subcellularLocation>
</comment>
<dbReference type="Gene3D" id="3.30.420.40">
    <property type="match status" value="1"/>
</dbReference>
<proteinExistence type="inferred from homology"/>
<dbReference type="RefSeq" id="WP_012523798.1">
    <property type="nucleotide sequence ID" value="NC_011144.1"/>
</dbReference>
<keyword evidence="3" id="KW-0324">Glycolysis</keyword>
<dbReference type="Proteomes" id="UP000001868">
    <property type="component" value="Chromosome"/>
</dbReference>
<dbReference type="CDD" id="cd24008">
    <property type="entry name" value="ASKHA_NBD_GLK"/>
    <property type="match status" value="1"/>
</dbReference>
<dbReference type="SUPFAM" id="SSF53067">
    <property type="entry name" value="Actin-like ATPase domain"/>
    <property type="match status" value="1"/>
</dbReference>
<evidence type="ECO:0000313" key="6">
    <source>
        <dbReference type="Proteomes" id="UP000001868"/>
    </source>
</evidence>
<accession>B4RAR2</accession>
<dbReference type="AlphaFoldDB" id="B4RAR2"/>
<evidence type="ECO:0000256" key="3">
    <source>
        <dbReference type="HAMAP-Rule" id="MF_00524"/>
    </source>
</evidence>
<dbReference type="NCBIfam" id="TIGR00749">
    <property type="entry name" value="glk"/>
    <property type="match status" value="1"/>
</dbReference>
<keyword evidence="6" id="KW-1185">Reference proteome</keyword>
<keyword evidence="3" id="KW-0963">Cytoplasm</keyword>
<keyword evidence="2 3" id="KW-0418">Kinase</keyword>
<evidence type="ECO:0000256" key="1">
    <source>
        <dbReference type="ARBA" id="ARBA00022679"/>
    </source>
</evidence>
<dbReference type="Gene3D" id="3.40.367.20">
    <property type="match status" value="1"/>
</dbReference>
<dbReference type="OrthoDB" id="9800595at2"/>
<dbReference type="KEGG" id="pzu:PHZ_c3251"/>
<comment type="similarity">
    <text evidence="3 4">Belongs to the bacterial glucokinase family.</text>
</comment>
<dbReference type="EMBL" id="CP000747">
    <property type="protein sequence ID" value="ACG79660.1"/>
    <property type="molecule type" value="Genomic_DNA"/>
</dbReference>